<organism evidence="1 2">
    <name type="scientific">Lophium mytilinum</name>
    <dbReference type="NCBI Taxonomy" id="390894"/>
    <lineage>
        <taxon>Eukaryota</taxon>
        <taxon>Fungi</taxon>
        <taxon>Dikarya</taxon>
        <taxon>Ascomycota</taxon>
        <taxon>Pezizomycotina</taxon>
        <taxon>Dothideomycetes</taxon>
        <taxon>Pleosporomycetidae</taxon>
        <taxon>Mytilinidiales</taxon>
        <taxon>Mytilinidiaceae</taxon>
        <taxon>Lophium</taxon>
    </lineage>
</organism>
<dbReference type="AlphaFoldDB" id="A0A6A6RCF7"/>
<name>A0A6A6RCF7_9PEZI</name>
<accession>A0A6A6RCF7</accession>
<reference evidence="1" key="1">
    <citation type="journal article" date="2020" name="Stud. Mycol.">
        <title>101 Dothideomycetes genomes: a test case for predicting lifestyles and emergence of pathogens.</title>
        <authorList>
            <person name="Haridas S."/>
            <person name="Albert R."/>
            <person name="Binder M."/>
            <person name="Bloem J."/>
            <person name="Labutti K."/>
            <person name="Salamov A."/>
            <person name="Andreopoulos B."/>
            <person name="Baker S."/>
            <person name="Barry K."/>
            <person name="Bills G."/>
            <person name="Bluhm B."/>
            <person name="Cannon C."/>
            <person name="Castanera R."/>
            <person name="Culley D."/>
            <person name="Daum C."/>
            <person name="Ezra D."/>
            <person name="Gonzalez J."/>
            <person name="Henrissat B."/>
            <person name="Kuo A."/>
            <person name="Liang C."/>
            <person name="Lipzen A."/>
            <person name="Lutzoni F."/>
            <person name="Magnuson J."/>
            <person name="Mondo S."/>
            <person name="Nolan M."/>
            <person name="Ohm R."/>
            <person name="Pangilinan J."/>
            <person name="Park H.-J."/>
            <person name="Ramirez L."/>
            <person name="Alfaro M."/>
            <person name="Sun H."/>
            <person name="Tritt A."/>
            <person name="Yoshinaga Y."/>
            <person name="Zwiers L.-H."/>
            <person name="Turgeon B."/>
            <person name="Goodwin S."/>
            <person name="Spatafora J."/>
            <person name="Crous P."/>
            <person name="Grigoriev I."/>
        </authorList>
    </citation>
    <scope>NUCLEOTIDE SEQUENCE</scope>
    <source>
        <strain evidence="1">CBS 269.34</strain>
    </source>
</reference>
<evidence type="ECO:0000313" key="1">
    <source>
        <dbReference type="EMBL" id="KAF2502056.1"/>
    </source>
</evidence>
<sequence length="156" mass="17979">MAQNVAPQDRAILHVTGMICDYIVIYALGSTAAWDFILTLDDTIDHIATTSSAVAAGLRTLLHFPLLYGETGLDVERVLCKACVFRVQELPTQLLFYEVHRHGLDHLFRHVIAVCVYPLFPRHRVLAFVVIWYMLQLRSRHTDPLRLVMLLYHYYV</sequence>
<gene>
    <name evidence="1" type="ORF">BU16DRAFT_554124</name>
</gene>
<proteinExistence type="predicted"/>
<evidence type="ECO:0000313" key="2">
    <source>
        <dbReference type="Proteomes" id="UP000799750"/>
    </source>
</evidence>
<dbReference type="Proteomes" id="UP000799750">
    <property type="component" value="Unassembled WGS sequence"/>
</dbReference>
<dbReference type="EMBL" id="MU004181">
    <property type="protein sequence ID" value="KAF2502056.1"/>
    <property type="molecule type" value="Genomic_DNA"/>
</dbReference>
<keyword evidence="2" id="KW-1185">Reference proteome</keyword>
<protein>
    <submittedName>
        <fullName evidence="1">Uncharacterized protein</fullName>
    </submittedName>
</protein>